<dbReference type="Pfam" id="PF08298">
    <property type="entry name" value="AAA_PrkA"/>
    <property type="match status" value="1"/>
</dbReference>
<evidence type="ECO:0000259" key="1">
    <source>
        <dbReference type="SMART" id="SM00763"/>
    </source>
</evidence>
<dbReference type="Proteomes" id="UP000278475">
    <property type="component" value="Unassembled WGS sequence"/>
</dbReference>
<dbReference type="SMART" id="SM00763">
    <property type="entry name" value="AAA_PrkA"/>
    <property type="match status" value="1"/>
</dbReference>
<dbReference type="SUPFAM" id="SSF52540">
    <property type="entry name" value="P-loop containing nucleoside triphosphate hydrolases"/>
    <property type="match status" value="1"/>
</dbReference>
<dbReference type="EMBL" id="QMQV01000126">
    <property type="protein sequence ID" value="RLE47442.1"/>
    <property type="molecule type" value="Genomic_DNA"/>
</dbReference>
<sequence length="470" mass="53289">METVYLNELVHNGYKPTRVNERLRKAVRERIERGEEIFPEIFGLEMEKRRIAEVLMAGRGVLLTGQYGTGKTEISKAVKDLLTDYYKHHEVFYPEICPVQEEPFNIAYSLEVPEVRKRGYKLRDACPVCRAEYCNGKKVDLKDVELVRFEKPVEGKGFARVQGGSDVTPEELIGTFNLKKLAEIGDPFNPEVFQPGKIGQASGGVLFVDELGKLGESGQYALIQASEEGCVTPAKSRETFPVDELLIATTNPVDEDNIIGAVLDRLVSIRIPIVDYENEVKIVENSLRKKEYEEAPYVPKAFLNVMVKAVRKVRESKPELEIGPRTSINAGLIARESAFFDGRSVTNICDVKEGVYAALLGKATFDEKDSVEAEIRLPSIRDELERLYGIDSDELKAGIEVLKEMNREEPFSPENIRRAEREQRCSNQGYRAKRPEVKSFVDRVREREKLKGNKLYEVVGVYYQAYDRGC</sequence>
<reference evidence="2 3" key="1">
    <citation type="submission" date="2018-06" db="EMBL/GenBank/DDBJ databases">
        <title>Extensive metabolic versatility and redundancy in microbially diverse, dynamic hydrothermal sediments.</title>
        <authorList>
            <person name="Dombrowski N."/>
            <person name="Teske A."/>
            <person name="Baker B.J."/>
        </authorList>
    </citation>
    <scope>NUCLEOTIDE SEQUENCE [LARGE SCALE GENOMIC DNA]</scope>
    <source>
        <strain evidence="2">B66_G16</strain>
    </source>
</reference>
<dbReference type="InterPro" id="IPR013153">
    <property type="entry name" value="Prk_AAA"/>
</dbReference>
<dbReference type="Gene3D" id="3.40.50.300">
    <property type="entry name" value="P-loop containing nucleotide triphosphate hydrolases"/>
    <property type="match status" value="1"/>
</dbReference>
<evidence type="ECO:0000313" key="2">
    <source>
        <dbReference type="EMBL" id="RLE47442.1"/>
    </source>
</evidence>
<evidence type="ECO:0000313" key="3">
    <source>
        <dbReference type="Proteomes" id="UP000278475"/>
    </source>
</evidence>
<name>A0A497EMM1_9CREN</name>
<dbReference type="AlphaFoldDB" id="A0A497EMM1"/>
<comment type="caution">
    <text evidence="2">The sequence shown here is derived from an EMBL/GenBank/DDBJ whole genome shotgun (WGS) entry which is preliminary data.</text>
</comment>
<dbReference type="PANTHER" id="PTHR30267:SF2">
    <property type="entry name" value="PROTEIN PRKA"/>
    <property type="match status" value="1"/>
</dbReference>
<dbReference type="PANTHER" id="PTHR30267">
    <property type="entry name" value="PROTEIN KINASE PRKA"/>
    <property type="match status" value="1"/>
</dbReference>
<protein>
    <recommendedName>
        <fullName evidence="1">PrkA AAA domain-containing protein</fullName>
    </recommendedName>
</protein>
<feature type="domain" description="PrkA AAA" evidence="1">
    <location>
        <begin position="1"/>
        <end position="319"/>
    </location>
</feature>
<gene>
    <name evidence="2" type="ORF">DRJ31_08850</name>
</gene>
<dbReference type="InterPro" id="IPR027417">
    <property type="entry name" value="P-loop_NTPase"/>
</dbReference>
<proteinExistence type="predicted"/>
<accession>A0A497EMM1</accession>
<dbReference type="GO" id="GO:0004672">
    <property type="term" value="F:protein kinase activity"/>
    <property type="evidence" value="ECO:0007669"/>
    <property type="project" value="TreeGrafter"/>
</dbReference>
<organism evidence="2 3">
    <name type="scientific">Thermoproteota archaeon</name>
    <dbReference type="NCBI Taxonomy" id="2056631"/>
    <lineage>
        <taxon>Archaea</taxon>
        <taxon>Thermoproteota</taxon>
    </lineage>
</organism>